<feature type="region of interest" description="Disordered" evidence="1">
    <location>
        <begin position="229"/>
        <end position="258"/>
    </location>
</feature>
<accession>A0A9P9EFU7</accession>
<protein>
    <submittedName>
        <fullName evidence="4">Alginate lyase-domain-containing protein</fullName>
    </submittedName>
</protein>
<reference evidence="4" key="1">
    <citation type="journal article" date="2021" name="Nat. Commun.">
        <title>Genetic determinants of endophytism in the Arabidopsis root mycobiome.</title>
        <authorList>
            <person name="Mesny F."/>
            <person name="Miyauchi S."/>
            <person name="Thiergart T."/>
            <person name="Pickel B."/>
            <person name="Atanasova L."/>
            <person name="Karlsson M."/>
            <person name="Huettel B."/>
            <person name="Barry K.W."/>
            <person name="Haridas S."/>
            <person name="Chen C."/>
            <person name="Bauer D."/>
            <person name="Andreopoulos W."/>
            <person name="Pangilinan J."/>
            <person name="LaButti K."/>
            <person name="Riley R."/>
            <person name="Lipzen A."/>
            <person name="Clum A."/>
            <person name="Drula E."/>
            <person name="Henrissat B."/>
            <person name="Kohler A."/>
            <person name="Grigoriev I.V."/>
            <person name="Martin F.M."/>
            <person name="Hacquard S."/>
        </authorList>
    </citation>
    <scope>NUCLEOTIDE SEQUENCE</scope>
    <source>
        <strain evidence="4">MPI-CAGE-AT-0021</strain>
    </source>
</reference>
<feature type="compositionally biased region" description="Polar residues" evidence="1">
    <location>
        <begin position="289"/>
        <end position="304"/>
    </location>
</feature>
<dbReference type="OrthoDB" id="77013at2759"/>
<dbReference type="InterPro" id="IPR013320">
    <property type="entry name" value="ConA-like_dom_sf"/>
</dbReference>
<feature type="signal peptide" evidence="2">
    <location>
        <begin position="1"/>
        <end position="25"/>
    </location>
</feature>
<name>A0A9P9EFU7_9HYPO</name>
<gene>
    <name evidence="4" type="ORF">B0J13DRAFT_609712</name>
</gene>
<dbReference type="SUPFAM" id="SSF49899">
    <property type="entry name" value="Concanavalin A-like lectins/glucanases"/>
    <property type="match status" value="1"/>
</dbReference>
<evidence type="ECO:0000313" key="5">
    <source>
        <dbReference type="Proteomes" id="UP000717696"/>
    </source>
</evidence>
<evidence type="ECO:0000256" key="1">
    <source>
        <dbReference type="SAM" id="MobiDB-lite"/>
    </source>
</evidence>
<dbReference type="GO" id="GO:0016829">
    <property type="term" value="F:lyase activity"/>
    <property type="evidence" value="ECO:0007669"/>
    <property type="project" value="UniProtKB-KW"/>
</dbReference>
<proteinExistence type="predicted"/>
<dbReference type="InterPro" id="IPR014895">
    <property type="entry name" value="Alginate_lyase_2"/>
</dbReference>
<dbReference type="Proteomes" id="UP000717696">
    <property type="component" value="Unassembled WGS sequence"/>
</dbReference>
<comment type="caution">
    <text evidence="4">The sequence shown here is derived from an EMBL/GenBank/DDBJ whole genome shotgun (WGS) entry which is preliminary data.</text>
</comment>
<keyword evidence="2" id="KW-0732">Signal</keyword>
<feature type="region of interest" description="Disordered" evidence="1">
    <location>
        <begin position="284"/>
        <end position="304"/>
    </location>
</feature>
<dbReference type="Gene3D" id="2.60.120.200">
    <property type="match status" value="1"/>
</dbReference>
<keyword evidence="5" id="KW-1185">Reference proteome</keyword>
<evidence type="ECO:0000256" key="2">
    <source>
        <dbReference type="SAM" id="SignalP"/>
    </source>
</evidence>
<evidence type="ECO:0000259" key="3">
    <source>
        <dbReference type="Pfam" id="PF08787"/>
    </source>
</evidence>
<dbReference type="Pfam" id="PF08787">
    <property type="entry name" value="Alginate_lyase2"/>
    <property type="match status" value="1"/>
</dbReference>
<dbReference type="EMBL" id="JAGMUU010000016">
    <property type="protein sequence ID" value="KAH7136873.1"/>
    <property type="molecule type" value="Genomic_DNA"/>
</dbReference>
<feature type="chain" id="PRO_5040473570" evidence="2">
    <location>
        <begin position="26"/>
        <end position="400"/>
    </location>
</feature>
<feature type="compositionally biased region" description="Polar residues" evidence="1">
    <location>
        <begin position="246"/>
        <end position="258"/>
    </location>
</feature>
<dbReference type="AlphaFoldDB" id="A0A9P9EFU7"/>
<organism evidence="4 5">
    <name type="scientific">Dactylonectria estremocensis</name>
    <dbReference type="NCBI Taxonomy" id="1079267"/>
    <lineage>
        <taxon>Eukaryota</taxon>
        <taxon>Fungi</taxon>
        <taxon>Dikarya</taxon>
        <taxon>Ascomycota</taxon>
        <taxon>Pezizomycotina</taxon>
        <taxon>Sordariomycetes</taxon>
        <taxon>Hypocreomycetidae</taxon>
        <taxon>Hypocreales</taxon>
        <taxon>Nectriaceae</taxon>
        <taxon>Dactylonectria</taxon>
    </lineage>
</organism>
<evidence type="ECO:0000313" key="4">
    <source>
        <dbReference type="EMBL" id="KAH7136873.1"/>
    </source>
</evidence>
<keyword evidence="4" id="KW-0456">Lyase</keyword>
<sequence length="400" mass="43491">MSKSNLFSQALLSVIFLGATQSAVALDSSCAPGGNFDLSKWTLQMPTGSEGSPDSISSSELEGCSGYTDSEYFYTNQTDGALVMKHCRTEFRENDPSWSPLDPYNRLVAELMVTENDDEICVGQIHIVDSISSKPVAELYYGSDGALSMGVQKCRTCTQQRSDIGNVPKGERFTYEIRYENDQLSVSINGGSFKTLDTFELDAPDSYFKAGNYNQGDGPTEVRFFKVRVSHSESDDSGSSSVVEPQPSSTTERHISSTQVIEQSSTLVTLTSLTDTPQAITITATQATSGDPNQTDSPTCTDVPSISSDSTVNLRLFAESNCCSAVQTTKLGNLNTCHNSSSSFQSLYQAVGTSMFGRNLRVYAYTHKGCSGTESTFKLTNEAECWTSESAWNSFKIARR</sequence>
<feature type="domain" description="Alginate lyase 2" evidence="3">
    <location>
        <begin position="36"/>
        <end position="231"/>
    </location>
</feature>